<dbReference type="Proteomes" id="UP001499854">
    <property type="component" value="Unassembled WGS sequence"/>
</dbReference>
<evidence type="ECO:0000256" key="1">
    <source>
        <dbReference type="SAM" id="MobiDB-lite"/>
    </source>
</evidence>
<organism evidence="2 3">
    <name type="scientific">Catenulispora subtropica</name>
    <dbReference type="NCBI Taxonomy" id="450798"/>
    <lineage>
        <taxon>Bacteria</taxon>
        <taxon>Bacillati</taxon>
        <taxon>Actinomycetota</taxon>
        <taxon>Actinomycetes</taxon>
        <taxon>Catenulisporales</taxon>
        <taxon>Catenulisporaceae</taxon>
        <taxon>Catenulispora</taxon>
    </lineage>
</organism>
<feature type="region of interest" description="Disordered" evidence="1">
    <location>
        <begin position="145"/>
        <end position="168"/>
    </location>
</feature>
<dbReference type="Pfam" id="PF04134">
    <property type="entry name" value="DCC1-like"/>
    <property type="match status" value="1"/>
</dbReference>
<proteinExistence type="predicted"/>
<evidence type="ECO:0000313" key="3">
    <source>
        <dbReference type="Proteomes" id="UP001499854"/>
    </source>
</evidence>
<evidence type="ECO:0000313" key="2">
    <source>
        <dbReference type="EMBL" id="GAA1990052.1"/>
    </source>
</evidence>
<dbReference type="InterPro" id="IPR007263">
    <property type="entry name" value="DCC1-like"/>
</dbReference>
<keyword evidence="3" id="KW-1185">Reference proteome</keyword>
<accession>A0ABN2SP15</accession>
<dbReference type="EMBL" id="BAAAQM010000043">
    <property type="protein sequence ID" value="GAA1990052.1"/>
    <property type="molecule type" value="Genomic_DNA"/>
</dbReference>
<dbReference type="RefSeq" id="WP_344660651.1">
    <property type="nucleotide sequence ID" value="NZ_BAAAQM010000043.1"/>
</dbReference>
<comment type="caution">
    <text evidence="2">The sequence shown here is derived from an EMBL/GenBank/DDBJ whole genome shotgun (WGS) entry which is preliminary data.</text>
</comment>
<name>A0ABN2SP15_9ACTN</name>
<sequence length="168" mass="17996">MTAPAPRQAAQPVRGLTVLYDAQCRLCRAVHFWLERQKQLVPLTFVPAGSTNARMRYPGLNHQATLEDITVIGDGGQIFSGDAAWIACLWALAKHRGLAHRLATPAGRPFARAAVLVAAKLRASLTDVGPGTGCADGACDVPAPEPYEGRREHGAKRAPRAPTGTHRF</sequence>
<reference evidence="2 3" key="1">
    <citation type="journal article" date="2019" name="Int. J. Syst. Evol. Microbiol.">
        <title>The Global Catalogue of Microorganisms (GCM) 10K type strain sequencing project: providing services to taxonomists for standard genome sequencing and annotation.</title>
        <authorList>
            <consortium name="The Broad Institute Genomics Platform"/>
            <consortium name="The Broad Institute Genome Sequencing Center for Infectious Disease"/>
            <person name="Wu L."/>
            <person name="Ma J."/>
        </authorList>
    </citation>
    <scope>NUCLEOTIDE SEQUENCE [LARGE SCALE GENOMIC DNA]</scope>
    <source>
        <strain evidence="2 3">JCM 16013</strain>
    </source>
</reference>
<protein>
    <submittedName>
        <fullName evidence="2">DCC1-like thiol-disulfide oxidoreductase family protein</fullName>
    </submittedName>
</protein>
<gene>
    <name evidence="2" type="ORF">GCM10009838_61420</name>
</gene>